<dbReference type="KEGG" id="eiv:EIN_077250"/>
<sequence length="573" mass="63371">MLSTTCTYKRDLGCESFNEEKCTVCADGYMKDVANNRCVEGDEYCMVNVNDTEMTCDSCKIITNINDKSCKNCAEQNKGCLDANPDCGTCTGCADGYYLESNKCVRIPNCLKRDTTDNKKCGTCNNGYYVDDNKNCVLGTLPHCITYIDKNSCKTCETHILFCEADATSCATCEYKYYKVDGECKKCEVEGCTQCVENEVSKCDACNNTNGYKLSASTQKCYKCLDHCTQCDEADSASKCTDCDYGYGLNNNKCEKCGTGCASCNENNLEECKTCILKHKFNSTVKKCFKCGENCESCNYLDTETCTNCYPSFALDGKVCKKCDTGCSLCDPNDYKKCTRCDFDYGSVTSDNNCVKCHPSCDKCSEGNSDTKCTKCLYGNYITVEGKCLACDGECDSFNNDTDNTRNYCNQCSSVCKYTNKGGDDTKCYTIDHCTNYDNVRPGKCIDCESGYYVDGQYTCQKCDAKCEGGCVKSATECITYEPIAYCLIYNKDHTCKTCNYGYKKDGDNCTNVDSCQTRNDAAKCIVCEDLFTNNYYLADGKGHCKDYVEPTEESTAVSFAIVVAIFALVLAL</sequence>
<dbReference type="InterPro" id="IPR009030">
    <property type="entry name" value="Growth_fac_rcpt_cys_sf"/>
</dbReference>
<dbReference type="GeneID" id="14882571"/>
<reference evidence="1 2" key="1">
    <citation type="submission" date="2012-10" db="EMBL/GenBank/DDBJ databases">
        <authorList>
            <person name="Zafar N."/>
            <person name="Inman J."/>
            <person name="Hall N."/>
            <person name="Lorenzi H."/>
            <person name="Caler E."/>
        </authorList>
    </citation>
    <scope>NUCLEOTIDE SEQUENCE [LARGE SCALE GENOMIC DNA]</scope>
    <source>
        <strain evidence="1 2">IP1</strain>
    </source>
</reference>
<gene>
    <name evidence="1" type="ORF">EIN_077250</name>
</gene>
<accession>A0A0A1TUD1</accession>
<evidence type="ECO:0000313" key="1">
    <source>
        <dbReference type="EMBL" id="ELP83580.1"/>
    </source>
</evidence>
<evidence type="ECO:0000313" key="2">
    <source>
        <dbReference type="Proteomes" id="UP000014680"/>
    </source>
</evidence>
<evidence type="ECO:0008006" key="3">
    <source>
        <dbReference type="Google" id="ProtNLM"/>
    </source>
</evidence>
<dbReference type="SMART" id="SM00261">
    <property type="entry name" value="FU"/>
    <property type="match status" value="5"/>
</dbReference>
<keyword evidence="2" id="KW-1185">Reference proteome</keyword>
<organism evidence="1 2">
    <name type="scientific">Entamoeba invadens IP1</name>
    <dbReference type="NCBI Taxonomy" id="370355"/>
    <lineage>
        <taxon>Eukaryota</taxon>
        <taxon>Amoebozoa</taxon>
        <taxon>Evosea</taxon>
        <taxon>Archamoebae</taxon>
        <taxon>Mastigamoebida</taxon>
        <taxon>Entamoebidae</taxon>
        <taxon>Entamoeba</taxon>
    </lineage>
</organism>
<dbReference type="InterPro" id="IPR006212">
    <property type="entry name" value="Furin_repeat"/>
</dbReference>
<dbReference type="EMBL" id="KB207261">
    <property type="protein sequence ID" value="ELP83580.1"/>
    <property type="molecule type" value="Genomic_DNA"/>
</dbReference>
<name>A0A0A1TUD1_ENTIV</name>
<dbReference type="OMA" id="CEPECAN"/>
<dbReference type="AlphaFoldDB" id="A0A0A1TUD1"/>
<dbReference type="PANTHER" id="PTHR45756:SF1">
    <property type="entry name" value="PROTEIN KINASE DOMAIN CONTAINING PROTEIN"/>
    <property type="match status" value="1"/>
</dbReference>
<dbReference type="Proteomes" id="UP000014680">
    <property type="component" value="Unassembled WGS sequence"/>
</dbReference>
<dbReference type="InterPro" id="IPR053215">
    <property type="entry name" value="TKL_Ser/Thr_kinase"/>
</dbReference>
<dbReference type="PANTHER" id="PTHR45756">
    <property type="entry name" value="PALMITOYLTRANSFERASE"/>
    <property type="match status" value="1"/>
</dbReference>
<dbReference type="VEuPathDB" id="AmoebaDB:EIN_077250"/>
<dbReference type="SUPFAM" id="SSF57184">
    <property type="entry name" value="Growth factor receptor domain"/>
    <property type="match status" value="4"/>
</dbReference>
<protein>
    <recommendedName>
        <fullName evidence="3">Furin repeat-containing protein</fullName>
    </recommendedName>
</protein>
<proteinExistence type="predicted"/>
<dbReference type="OrthoDB" id="2683234at2759"/>
<dbReference type="RefSeq" id="XP_004182926.1">
    <property type="nucleotide sequence ID" value="XM_004182878.1"/>
</dbReference>